<dbReference type="GO" id="GO:0005524">
    <property type="term" value="F:ATP binding"/>
    <property type="evidence" value="ECO:0007669"/>
    <property type="project" value="UniProtKB-KW"/>
</dbReference>
<dbReference type="EMBL" id="JARXVE010000011">
    <property type="protein sequence ID" value="MDH6198575.1"/>
    <property type="molecule type" value="Genomic_DNA"/>
</dbReference>
<evidence type="ECO:0000259" key="5">
    <source>
        <dbReference type="PROSITE" id="PS50893"/>
    </source>
</evidence>
<dbReference type="Proteomes" id="UP001160130">
    <property type="component" value="Unassembled WGS sequence"/>
</dbReference>
<protein>
    <submittedName>
        <fullName evidence="6">Oligopeptide/dipeptide ABC transporter ATP-binding protein</fullName>
    </submittedName>
</protein>
<proteinExistence type="inferred from homology"/>
<dbReference type="InterPro" id="IPR027417">
    <property type="entry name" value="P-loop_NTPase"/>
</dbReference>
<evidence type="ECO:0000256" key="1">
    <source>
        <dbReference type="ARBA" id="ARBA00005417"/>
    </source>
</evidence>
<dbReference type="InterPro" id="IPR003439">
    <property type="entry name" value="ABC_transporter-like_ATP-bd"/>
</dbReference>
<sequence length="319" mass="33724">MSDSVLSVRDAVVQYRRADHTVVRAVNGVSLDLAAGEILGVVGESGCGKSTLARALVGLAPLTSGSITYRGRDVVPLGRRARPADQCQVQMIFQDSAASLNPRRTVGDQLAEVIRARKLRGGTGGVELGQLLDRVGLPATAARKYPHEFSGGQRQRIALARALATEPEVIVADEPISALDASAQAYAAQLIVDVCSDDGISLIFISHDLAVVRAIADRVAVMYLGRVAELGATADVWRAPRHPYARALIDAVPVPDGRRRQLRVLPGDVPDPAQAPSGCPFHPRCPEAVGICATELPQLLEIGEGRTAACHLADAATLY</sequence>
<dbReference type="PANTHER" id="PTHR43776:SF7">
    <property type="entry name" value="D,D-DIPEPTIDE TRANSPORT ATP-BINDING PROTEIN DDPF-RELATED"/>
    <property type="match status" value="1"/>
</dbReference>
<dbReference type="PROSITE" id="PS00211">
    <property type="entry name" value="ABC_TRANSPORTER_1"/>
    <property type="match status" value="1"/>
</dbReference>
<dbReference type="RefSeq" id="WP_280835143.1">
    <property type="nucleotide sequence ID" value="NZ_JARXVE010000011.1"/>
</dbReference>
<dbReference type="InterPro" id="IPR017871">
    <property type="entry name" value="ABC_transporter-like_CS"/>
</dbReference>
<dbReference type="SUPFAM" id="SSF52540">
    <property type="entry name" value="P-loop containing nucleoside triphosphate hydrolases"/>
    <property type="match status" value="1"/>
</dbReference>
<dbReference type="Gene3D" id="3.40.50.300">
    <property type="entry name" value="P-loop containing nucleotide triphosphate hydrolases"/>
    <property type="match status" value="1"/>
</dbReference>
<dbReference type="InterPro" id="IPR050319">
    <property type="entry name" value="ABC_transp_ATP-bind"/>
</dbReference>
<feature type="domain" description="ABC transporter" evidence="5">
    <location>
        <begin position="8"/>
        <end position="249"/>
    </location>
</feature>
<dbReference type="SMART" id="SM00382">
    <property type="entry name" value="AAA"/>
    <property type="match status" value="1"/>
</dbReference>
<dbReference type="Pfam" id="PF00005">
    <property type="entry name" value="ABC_tran"/>
    <property type="match status" value="1"/>
</dbReference>
<evidence type="ECO:0000256" key="4">
    <source>
        <dbReference type="ARBA" id="ARBA00022840"/>
    </source>
</evidence>
<evidence type="ECO:0000256" key="2">
    <source>
        <dbReference type="ARBA" id="ARBA00022448"/>
    </source>
</evidence>
<keyword evidence="4 6" id="KW-0067">ATP-binding</keyword>
<dbReference type="InterPro" id="IPR013563">
    <property type="entry name" value="Oligopep_ABC_C"/>
</dbReference>
<dbReference type="InterPro" id="IPR003593">
    <property type="entry name" value="AAA+_ATPase"/>
</dbReference>
<dbReference type="CDD" id="cd03257">
    <property type="entry name" value="ABC_NikE_OppD_transporters"/>
    <property type="match status" value="1"/>
</dbReference>
<keyword evidence="7" id="KW-1185">Reference proteome</keyword>
<comment type="caution">
    <text evidence="6">The sequence shown here is derived from an EMBL/GenBank/DDBJ whole genome shotgun (WGS) entry which is preliminary data.</text>
</comment>
<reference evidence="6 7" key="1">
    <citation type="submission" date="2023-04" db="EMBL/GenBank/DDBJ databases">
        <title>Forest soil microbial communities from Buena Vista Peninsula, Colon Province, Panama.</title>
        <authorList>
            <person name="Bouskill N."/>
        </authorList>
    </citation>
    <scope>NUCLEOTIDE SEQUENCE [LARGE SCALE GENOMIC DNA]</scope>
    <source>
        <strain evidence="6 7">AC80</strain>
    </source>
</reference>
<evidence type="ECO:0000313" key="7">
    <source>
        <dbReference type="Proteomes" id="UP001160130"/>
    </source>
</evidence>
<comment type="similarity">
    <text evidence="1">Belongs to the ABC transporter superfamily.</text>
</comment>
<keyword evidence="2" id="KW-0813">Transport</keyword>
<name>A0ABT6L9B8_9MYCO</name>
<gene>
    <name evidence="6" type="ORF">M2272_005234</name>
</gene>
<organism evidence="6 7">
    <name type="scientific">Mycolicibacterium frederiksbergense</name>
    <dbReference type="NCBI Taxonomy" id="117567"/>
    <lineage>
        <taxon>Bacteria</taxon>
        <taxon>Bacillati</taxon>
        <taxon>Actinomycetota</taxon>
        <taxon>Actinomycetes</taxon>
        <taxon>Mycobacteriales</taxon>
        <taxon>Mycobacteriaceae</taxon>
        <taxon>Mycolicibacterium</taxon>
    </lineage>
</organism>
<evidence type="ECO:0000313" key="6">
    <source>
        <dbReference type="EMBL" id="MDH6198575.1"/>
    </source>
</evidence>
<dbReference type="PROSITE" id="PS50893">
    <property type="entry name" value="ABC_TRANSPORTER_2"/>
    <property type="match status" value="1"/>
</dbReference>
<keyword evidence="3" id="KW-0547">Nucleotide-binding</keyword>
<dbReference type="Pfam" id="PF08352">
    <property type="entry name" value="oligo_HPY"/>
    <property type="match status" value="1"/>
</dbReference>
<accession>A0ABT6L9B8</accession>
<evidence type="ECO:0000256" key="3">
    <source>
        <dbReference type="ARBA" id="ARBA00022741"/>
    </source>
</evidence>
<dbReference type="NCBIfam" id="TIGR01727">
    <property type="entry name" value="oligo_HPY"/>
    <property type="match status" value="1"/>
</dbReference>
<dbReference type="PANTHER" id="PTHR43776">
    <property type="entry name" value="TRANSPORT ATP-BINDING PROTEIN"/>
    <property type="match status" value="1"/>
</dbReference>